<organism evidence="1 2">
    <name type="scientific">Ridgeia piscesae</name>
    <name type="common">Tubeworm</name>
    <dbReference type="NCBI Taxonomy" id="27915"/>
    <lineage>
        <taxon>Eukaryota</taxon>
        <taxon>Metazoa</taxon>
        <taxon>Spiralia</taxon>
        <taxon>Lophotrochozoa</taxon>
        <taxon>Annelida</taxon>
        <taxon>Polychaeta</taxon>
        <taxon>Sedentaria</taxon>
        <taxon>Canalipalpata</taxon>
        <taxon>Sabellida</taxon>
        <taxon>Siboglinidae</taxon>
        <taxon>Ridgeia</taxon>
    </lineage>
</organism>
<accession>A0AAD9UBX6</accession>
<gene>
    <name evidence="1" type="ORF">NP493_296g00022</name>
</gene>
<dbReference type="EMBL" id="JAODUO010000296">
    <property type="protein sequence ID" value="KAK2183754.1"/>
    <property type="molecule type" value="Genomic_DNA"/>
</dbReference>
<dbReference type="AlphaFoldDB" id="A0AAD9UBX6"/>
<protein>
    <submittedName>
        <fullName evidence="1">Uncharacterized protein</fullName>
    </submittedName>
</protein>
<reference evidence="1" key="1">
    <citation type="journal article" date="2023" name="Mol. Biol. Evol.">
        <title>Third-Generation Sequencing Reveals the Adaptive Role of the Epigenome in Three Deep-Sea Polychaetes.</title>
        <authorList>
            <person name="Perez M."/>
            <person name="Aroh O."/>
            <person name="Sun Y."/>
            <person name="Lan Y."/>
            <person name="Juniper S.K."/>
            <person name="Young C.R."/>
            <person name="Angers B."/>
            <person name="Qian P.Y."/>
        </authorList>
    </citation>
    <scope>NUCLEOTIDE SEQUENCE</scope>
    <source>
        <strain evidence="1">R07B-5</strain>
    </source>
</reference>
<dbReference type="Proteomes" id="UP001209878">
    <property type="component" value="Unassembled WGS sequence"/>
</dbReference>
<sequence length="88" mass="10099">MSGMYIPYDEHYIRSHHPHMEHTSLTTCTIPTPITKHTTLTTCPVRSLQSLYLNISLTYTTNNTDHMSSTYTPITILDPTTHIQNTQH</sequence>
<proteinExistence type="predicted"/>
<keyword evidence="2" id="KW-1185">Reference proteome</keyword>
<evidence type="ECO:0000313" key="2">
    <source>
        <dbReference type="Proteomes" id="UP001209878"/>
    </source>
</evidence>
<comment type="caution">
    <text evidence="1">The sequence shown here is derived from an EMBL/GenBank/DDBJ whole genome shotgun (WGS) entry which is preliminary data.</text>
</comment>
<evidence type="ECO:0000313" key="1">
    <source>
        <dbReference type="EMBL" id="KAK2183754.1"/>
    </source>
</evidence>
<name>A0AAD9UBX6_RIDPI</name>